<evidence type="ECO:0000313" key="3">
    <source>
        <dbReference type="Proteomes" id="UP001595805"/>
    </source>
</evidence>
<proteinExistence type="predicted"/>
<dbReference type="CDD" id="cd04182">
    <property type="entry name" value="GT_2_like_f"/>
    <property type="match status" value="1"/>
</dbReference>
<accession>A0ABV8AN82</accession>
<evidence type="ECO:0000259" key="1">
    <source>
        <dbReference type="Pfam" id="PF12804"/>
    </source>
</evidence>
<dbReference type="RefSeq" id="WP_377903970.1">
    <property type="nucleotide sequence ID" value="NZ_JBHRZS010000006.1"/>
</dbReference>
<feature type="domain" description="MobA-like NTP transferase" evidence="1">
    <location>
        <begin position="7"/>
        <end position="169"/>
    </location>
</feature>
<comment type="caution">
    <text evidence="2">The sequence shown here is derived from an EMBL/GenBank/DDBJ whole genome shotgun (WGS) entry which is preliminary data.</text>
</comment>
<dbReference type="InterPro" id="IPR025877">
    <property type="entry name" value="MobA-like_NTP_Trfase"/>
</dbReference>
<sequence length="201" mass="22452">MPKLEILFLAAGESSRMEQSKALLDWHGEPLISYQIRKLEALGLSISVVLGGYVDQIEPILKELSIKTFFNPDWQEGMGKSLAYGVTKLLEASPEMEGILVYLVDQPLIALEDLHELIKTHAENPEKIIISRSAQGWSGPPAIFPKNFYAELSQLESDEGAKPLVKKHSDSVIFYSCHSSMEDMDTPEAYRNLLDKSSLQS</sequence>
<organism evidence="2 3">
    <name type="scientific">Algoriphagus namhaensis</name>
    <dbReference type="NCBI Taxonomy" id="915353"/>
    <lineage>
        <taxon>Bacteria</taxon>
        <taxon>Pseudomonadati</taxon>
        <taxon>Bacteroidota</taxon>
        <taxon>Cytophagia</taxon>
        <taxon>Cytophagales</taxon>
        <taxon>Cyclobacteriaceae</taxon>
        <taxon>Algoriphagus</taxon>
    </lineage>
</organism>
<dbReference type="InterPro" id="IPR029044">
    <property type="entry name" value="Nucleotide-diphossugar_trans"/>
</dbReference>
<dbReference type="Proteomes" id="UP001595805">
    <property type="component" value="Unassembled WGS sequence"/>
</dbReference>
<dbReference type="GO" id="GO:0016740">
    <property type="term" value="F:transferase activity"/>
    <property type="evidence" value="ECO:0007669"/>
    <property type="project" value="UniProtKB-KW"/>
</dbReference>
<keyword evidence="2" id="KW-0808">Transferase</keyword>
<dbReference type="SUPFAM" id="SSF53448">
    <property type="entry name" value="Nucleotide-diphospho-sugar transferases"/>
    <property type="match status" value="1"/>
</dbReference>
<dbReference type="EMBL" id="JBHRZS010000006">
    <property type="protein sequence ID" value="MFC3879493.1"/>
    <property type="molecule type" value="Genomic_DNA"/>
</dbReference>
<protein>
    <submittedName>
        <fullName evidence="2">NTP transferase domain-containing protein</fullName>
    </submittedName>
</protein>
<name>A0ABV8AN82_9BACT</name>
<evidence type="ECO:0000313" key="2">
    <source>
        <dbReference type="EMBL" id="MFC3879493.1"/>
    </source>
</evidence>
<dbReference type="Pfam" id="PF12804">
    <property type="entry name" value="NTP_transf_3"/>
    <property type="match status" value="1"/>
</dbReference>
<dbReference type="PANTHER" id="PTHR43777:SF1">
    <property type="entry name" value="MOLYBDENUM COFACTOR CYTIDYLYLTRANSFERASE"/>
    <property type="match status" value="1"/>
</dbReference>
<gene>
    <name evidence="2" type="ORF">ACFOSV_04875</name>
</gene>
<dbReference type="PANTHER" id="PTHR43777">
    <property type="entry name" value="MOLYBDENUM COFACTOR CYTIDYLYLTRANSFERASE"/>
    <property type="match status" value="1"/>
</dbReference>
<keyword evidence="3" id="KW-1185">Reference proteome</keyword>
<dbReference type="Gene3D" id="3.90.550.10">
    <property type="entry name" value="Spore Coat Polysaccharide Biosynthesis Protein SpsA, Chain A"/>
    <property type="match status" value="1"/>
</dbReference>
<reference evidence="3" key="1">
    <citation type="journal article" date="2019" name="Int. J. Syst. Evol. Microbiol.">
        <title>The Global Catalogue of Microorganisms (GCM) 10K type strain sequencing project: providing services to taxonomists for standard genome sequencing and annotation.</title>
        <authorList>
            <consortium name="The Broad Institute Genomics Platform"/>
            <consortium name="The Broad Institute Genome Sequencing Center for Infectious Disease"/>
            <person name="Wu L."/>
            <person name="Ma J."/>
        </authorList>
    </citation>
    <scope>NUCLEOTIDE SEQUENCE [LARGE SCALE GENOMIC DNA]</scope>
    <source>
        <strain evidence="3">CCUG 60523</strain>
    </source>
</reference>